<feature type="domain" description="Phospholipid/glycerol acyltransferase" evidence="5">
    <location>
        <begin position="73"/>
        <end position="187"/>
    </location>
</feature>
<keyword evidence="3 6" id="KW-0012">Acyltransferase</keyword>
<evidence type="ECO:0000313" key="6">
    <source>
        <dbReference type="EMBL" id="EEW24798.1"/>
    </source>
</evidence>
<dbReference type="CDD" id="cd07989">
    <property type="entry name" value="LPLAT_AGPAT-like"/>
    <property type="match status" value="1"/>
</dbReference>
<sequence>MRHALQWLLSLLFVIQMYVAIIVLMVGYVPLALFTRTASLRWMQLYGRWVRFTAEHMVGLRTEIRGPIPTGAVLVASKHQSFLDSVVLVSTLPAPRFIMKKELTWVPVAGWHALRAGFVPVDRGKRGSAIKQMLADVEKGALRPGQIIIYPQGTRVAAGAQMPYKSGSAALYAQLKQPCIPVATNVGVFWPRHGIYRKPGVAVIEFLPAIPAGMRGAAFMQVLEETIETASNRLMREAGFNV</sequence>
<name>C8S2C7_9RHOB</name>
<evidence type="ECO:0000256" key="3">
    <source>
        <dbReference type="ARBA" id="ARBA00023315"/>
    </source>
</evidence>
<accession>C8S2C7</accession>
<dbReference type="InterPro" id="IPR002123">
    <property type="entry name" value="Plipid/glycerol_acylTrfase"/>
</dbReference>
<dbReference type="eggNOG" id="COG0204">
    <property type="taxonomic scope" value="Bacteria"/>
</dbReference>
<keyword evidence="2 6" id="KW-0808">Transferase</keyword>
<keyword evidence="4" id="KW-0812">Transmembrane</keyword>
<dbReference type="OrthoDB" id="5290997at2"/>
<organism evidence="6 7">
    <name type="scientific">Rhodobacter ferrooxidans</name>
    <dbReference type="NCBI Taxonomy" id="371731"/>
    <lineage>
        <taxon>Bacteria</taxon>
        <taxon>Pseudomonadati</taxon>
        <taxon>Pseudomonadota</taxon>
        <taxon>Alphaproteobacteria</taxon>
        <taxon>Rhodobacterales</taxon>
        <taxon>Rhodobacter group</taxon>
        <taxon>Rhodobacter</taxon>
    </lineage>
</organism>
<evidence type="ECO:0000256" key="2">
    <source>
        <dbReference type="ARBA" id="ARBA00022679"/>
    </source>
</evidence>
<comment type="pathway">
    <text evidence="1">Lipid metabolism.</text>
</comment>
<keyword evidence="7" id="KW-1185">Reference proteome</keyword>
<feature type="transmembrane region" description="Helical" evidence="4">
    <location>
        <begin position="6"/>
        <end position="34"/>
    </location>
</feature>
<dbReference type="AlphaFoldDB" id="C8S2C7"/>
<dbReference type="STRING" id="371731.Rsw2DRAFT_2205"/>
<dbReference type="SMART" id="SM00563">
    <property type="entry name" value="PlsC"/>
    <property type="match status" value="1"/>
</dbReference>
<reference evidence="6 7" key="1">
    <citation type="submission" date="2009-08" db="EMBL/GenBank/DDBJ databases">
        <title>The draft genome of Rhodobacter sp. SW2.</title>
        <authorList>
            <consortium name="US DOE Joint Genome Institute (JGI-PGF)"/>
            <person name="Lucas S."/>
            <person name="Copeland A."/>
            <person name="Lapidus A."/>
            <person name="Glavina del Rio T."/>
            <person name="Tice H."/>
            <person name="Bruce D."/>
            <person name="Goodwin L."/>
            <person name="Pitluck S."/>
            <person name="Larimer F."/>
            <person name="Land M.L."/>
            <person name="Hauser L."/>
            <person name="Emerson D."/>
        </authorList>
    </citation>
    <scope>NUCLEOTIDE SEQUENCE [LARGE SCALE GENOMIC DNA]</scope>
    <source>
        <strain evidence="6 7">SW2</strain>
    </source>
</reference>
<evidence type="ECO:0000256" key="4">
    <source>
        <dbReference type="SAM" id="Phobius"/>
    </source>
</evidence>
<dbReference type="SUPFAM" id="SSF69593">
    <property type="entry name" value="Glycerol-3-phosphate (1)-acyltransferase"/>
    <property type="match status" value="1"/>
</dbReference>
<dbReference type="EMBL" id="ACYY01000014">
    <property type="protein sequence ID" value="EEW24798.1"/>
    <property type="molecule type" value="Genomic_DNA"/>
</dbReference>
<comment type="caution">
    <text evidence="6">The sequence shown here is derived from an EMBL/GenBank/DDBJ whole genome shotgun (WGS) entry which is preliminary data.</text>
</comment>
<evidence type="ECO:0000259" key="5">
    <source>
        <dbReference type="SMART" id="SM00563"/>
    </source>
</evidence>
<dbReference type="Proteomes" id="UP000010121">
    <property type="component" value="Unassembled WGS sequence"/>
</dbReference>
<proteinExistence type="predicted"/>
<dbReference type="PANTHER" id="PTHR10434">
    <property type="entry name" value="1-ACYL-SN-GLYCEROL-3-PHOSPHATE ACYLTRANSFERASE"/>
    <property type="match status" value="1"/>
</dbReference>
<keyword evidence="4" id="KW-0472">Membrane</keyword>
<dbReference type="GO" id="GO:0003841">
    <property type="term" value="F:1-acylglycerol-3-phosphate O-acyltransferase activity"/>
    <property type="evidence" value="ECO:0007669"/>
    <property type="project" value="TreeGrafter"/>
</dbReference>
<protein>
    <submittedName>
        <fullName evidence="6">Phospholipid/glycerol acyltransferase</fullName>
    </submittedName>
</protein>
<dbReference type="GO" id="GO:0006654">
    <property type="term" value="P:phosphatidic acid biosynthetic process"/>
    <property type="evidence" value="ECO:0007669"/>
    <property type="project" value="TreeGrafter"/>
</dbReference>
<evidence type="ECO:0000313" key="7">
    <source>
        <dbReference type="Proteomes" id="UP000010121"/>
    </source>
</evidence>
<gene>
    <name evidence="6" type="ORF">Rsw2DRAFT_2205</name>
</gene>
<dbReference type="RefSeq" id="WP_008030952.1">
    <property type="nucleotide sequence ID" value="NZ_ACYY01000014.1"/>
</dbReference>
<dbReference type="Pfam" id="PF01553">
    <property type="entry name" value="Acyltransferase"/>
    <property type="match status" value="1"/>
</dbReference>
<keyword evidence="4" id="KW-1133">Transmembrane helix</keyword>
<evidence type="ECO:0000256" key="1">
    <source>
        <dbReference type="ARBA" id="ARBA00005189"/>
    </source>
</evidence>
<dbReference type="PANTHER" id="PTHR10434:SF11">
    <property type="entry name" value="1-ACYL-SN-GLYCEROL-3-PHOSPHATE ACYLTRANSFERASE"/>
    <property type="match status" value="1"/>
</dbReference>